<accession>A0A285X8I9</accession>
<sequence>MSIDLHCQNAGDRLKVESIYDALQDRGTSSKDVAGQMPFINWKDAEHLEQATKKHSITLAEQTETALIFISKK</sequence>
<dbReference type="AlphaFoldDB" id="A0A285X8I9"/>
<name>A0A285X8I9_9FLAO</name>
<reference evidence="2" key="1">
    <citation type="submission" date="2017-09" db="EMBL/GenBank/DDBJ databases">
        <authorList>
            <person name="Varghese N."/>
            <person name="Submissions S."/>
        </authorList>
    </citation>
    <scope>NUCLEOTIDE SEQUENCE [LARGE SCALE GENOMIC DNA]</scope>
    <source>
        <strain evidence="2">CGMCC 1.12641</strain>
    </source>
</reference>
<keyword evidence="2" id="KW-1185">Reference proteome</keyword>
<organism evidence="1 2">
    <name type="scientific">Salinimicrobium sediminis</name>
    <dbReference type="NCBI Taxonomy" id="1343891"/>
    <lineage>
        <taxon>Bacteria</taxon>
        <taxon>Pseudomonadati</taxon>
        <taxon>Bacteroidota</taxon>
        <taxon>Flavobacteriia</taxon>
        <taxon>Flavobacteriales</taxon>
        <taxon>Flavobacteriaceae</taxon>
        <taxon>Salinimicrobium</taxon>
    </lineage>
</organism>
<dbReference type="Proteomes" id="UP000219193">
    <property type="component" value="Unassembled WGS sequence"/>
</dbReference>
<dbReference type="EMBL" id="OCMF01000006">
    <property type="protein sequence ID" value="SOC81615.1"/>
    <property type="molecule type" value="Genomic_DNA"/>
</dbReference>
<gene>
    <name evidence="1" type="ORF">SAMN06296241_3196</name>
</gene>
<proteinExistence type="predicted"/>
<evidence type="ECO:0000313" key="1">
    <source>
        <dbReference type="EMBL" id="SOC81615.1"/>
    </source>
</evidence>
<evidence type="ECO:0000313" key="2">
    <source>
        <dbReference type="Proteomes" id="UP000219193"/>
    </source>
</evidence>
<protein>
    <submittedName>
        <fullName evidence="1">Uncharacterized protein</fullName>
    </submittedName>
</protein>